<feature type="transmembrane region" description="Helical" evidence="1">
    <location>
        <begin position="21"/>
        <end position="41"/>
    </location>
</feature>
<dbReference type="SUPFAM" id="SSF52833">
    <property type="entry name" value="Thioredoxin-like"/>
    <property type="match status" value="1"/>
</dbReference>
<accession>A0A833PF24</accession>
<name>A0A833PF24_ACIBZ</name>
<protein>
    <submittedName>
        <fullName evidence="2">Uncharacterized protein</fullName>
    </submittedName>
</protein>
<dbReference type="InterPro" id="IPR036249">
    <property type="entry name" value="Thioredoxin-like_sf"/>
</dbReference>
<dbReference type="AlphaFoldDB" id="A0A833PF24"/>
<evidence type="ECO:0000313" key="3">
    <source>
        <dbReference type="Proteomes" id="UP000490535"/>
    </source>
</evidence>
<gene>
    <name evidence="2" type="ORF">GAK29_02513</name>
</gene>
<comment type="caution">
    <text evidence="2">The sequence shown here is derived from an EMBL/GenBank/DDBJ whole genome shotgun (WGS) entry which is preliminary data.</text>
</comment>
<reference evidence="3" key="1">
    <citation type="journal article" date="2020" name="MBio">
        <title>Horizontal gene transfer to a defensive symbiont with a reduced genome amongst a multipartite beetle microbiome.</title>
        <authorList>
            <person name="Waterworth S.C."/>
            <person name="Florez L.V."/>
            <person name="Rees E.R."/>
            <person name="Hertweck C."/>
            <person name="Kaltenpoth M."/>
            <person name="Kwan J.C."/>
        </authorList>
    </citation>
    <scope>NUCLEOTIDE SEQUENCE [LARGE SCALE GENOMIC DNA]</scope>
</reference>
<keyword evidence="1" id="KW-1133">Transmembrane helix</keyword>
<evidence type="ECO:0000256" key="1">
    <source>
        <dbReference type="SAM" id="Phobius"/>
    </source>
</evidence>
<dbReference type="EMBL" id="WNDP01000059">
    <property type="protein sequence ID" value="KAF1024531.1"/>
    <property type="molecule type" value="Genomic_DNA"/>
</dbReference>
<organism evidence="2 3">
    <name type="scientific">Acinetobacter bereziniae</name>
    <name type="common">Acinetobacter genomosp. 10</name>
    <dbReference type="NCBI Taxonomy" id="106648"/>
    <lineage>
        <taxon>Bacteria</taxon>
        <taxon>Pseudomonadati</taxon>
        <taxon>Pseudomonadota</taxon>
        <taxon>Gammaproteobacteria</taxon>
        <taxon>Moraxellales</taxon>
        <taxon>Moraxellaceae</taxon>
        <taxon>Acinetobacter</taxon>
    </lineage>
</organism>
<sequence>MFPIDVSDRKLKKILLNSRGFILVQFYAYWWILCIEFSSIYDKISDEYGNLITYFKNRC</sequence>
<keyword evidence="1" id="KW-0472">Membrane</keyword>
<keyword evidence="1" id="KW-0812">Transmembrane</keyword>
<proteinExistence type="predicted"/>
<evidence type="ECO:0000313" key="2">
    <source>
        <dbReference type="EMBL" id="KAF1024531.1"/>
    </source>
</evidence>
<dbReference type="Gene3D" id="3.40.30.10">
    <property type="entry name" value="Glutaredoxin"/>
    <property type="match status" value="1"/>
</dbReference>
<dbReference type="Proteomes" id="UP000490535">
    <property type="component" value="Unassembled WGS sequence"/>
</dbReference>